<organismHost>
    <name type="scientific">Cercopithecidae</name>
    <name type="common">Old World monkeys</name>
    <dbReference type="NCBI Taxonomy" id="9527"/>
</organismHost>
<evidence type="ECO:0000256" key="12">
    <source>
        <dbReference type="ARBA" id="ARBA00023200"/>
    </source>
</evidence>
<evidence type="ECO:0000256" key="8">
    <source>
        <dbReference type="ARBA" id="ARBA00022843"/>
    </source>
</evidence>
<dbReference type="GO" id="GO:0030430">
    <property type="term" value="C:host cell cytoplasm"/>
    <property type="evidence" value="ECO:0007669"/>
    <property type="project" value="UniProtKB-SubCell"/>
</dbReference>
<dbReference type="InterPro" id="IPR000475">
    <property type="entry name" value="Vif"/>
</dbReference>
<evidence type="ECO:0000256" key="7">
    <source>
        <dbReference type="ARBA" id="ARBA00022786"/>
    </source>
</evidence>
<keyword evidence="4" id="KW-1032">Host cell membrane</keyword>
<keyword evidence="6" id="KW-0945">Host-virus interaction</keyword>
<keyword evidence="12" id="KW-1035">Host cytoplasm</keyword>
<evidence type="ECO:0000256" key="5">
    <source>
        <dbReference type="ARBA" id="ARBA00022553"/>
    </source>
</evidence>
<evidence type="ECO:0000256" key="3">
    <source>
        <dbReference type="ARBA" id="ARBA00006372"/>
    </source>
</evidence>
<dbReference type="Pfam" id="PF00559">
    <property type="entry name" value="Vif"/>
    <property type="match status" value="1"/>
</dbReference>
<evidence type="ECO:0000256" key="4">
    <source>
        <dbReference type="ARBA" id="ARBA00022511"/>
    </source>
</evidence>
<evidence type="ECO:0000256" key="2">
    <source>
        <dbReference type="ARBA" id="ARBA00004501"/>
    </source>
</evidence>
<evidence type="ECO:0000313" key="14">
    <source>
        <dbReference type="EMBL" id="APX43172.1"/>
    </source>
</evidence>
<keyword evidence="11" id="KW-0472">Membrane</keyword>
<name>A0A1P8NRR4_SIV</name>
<reference evidence="14" key="2">
    <citation type="journal article" date="2017" name="J. Virol.">
        <title>Efficient Vpu-mediated tetherin antagonism by an HIV-1 group O strain.</title>
        <authorList>
            <person name="Mack K."/>
            <person name="Starz K."/>
            <person name="Sauter D."/>
            <person name="Langer S."/>
            <person name="Bibollet-Ruche F."/>
            <person name="Learn G.H."/>
            <person name="Sturzel C.M."/>
            <person name="Leoz M."/>
            <person name="Plantier J.C."/>
            <person name="Geyer M."/>
            <person name="Hahn B.H."/>
            <person name="Kirchhoff F."/>
        </authorList>
    </citation>
    <scope>NUCLEOTIDE SEQUENCE</scope>
    <source>
        <strain evidence="14">SIVblu31</strain>
    </source>
</reference>
<organismHost>
    <name type="scientific">Pan troglodytes</name>
    <name type="common">Chimpanzee</name>
    <dbReference type="NCBI Taxonomy" id="9598"/>
</organismHost>
<comment type="subcellular location">
    <subcellularLocation>
        <location evidence="2 13">Host cell membrane</location>
        <topology evidence="2 13">Peripheral membrane protein</topology>
        <orientation evidence="2 13">Cytoplasmic side</orientation>
    </subcellularLocation>
    <subcellularLocation>
        <location evidence="13">Host cytoplasm</location>
    </subcellularLocation>
    <subcellularLocation>
        <location evidence="1 13">Virion</location>
    </subcellularLocation>
    <text evidence="13">In the cytoplasm, seems to colocalize with intermediate filament vimentin. A fraction is associated with the cytoplasmic side of cellular membranes, presumably via the interaction with Pr55Gag precursor.</text>
</comment>
<keyword evidence="10" id="KW-1043">Host membrane</keyword>
<evidence type="ECO:0000256" key="9">
    <source>
        <dbReference type="ARBA" id="ARBA00022844"/>
    </source>
</evidence>
<dbReference type="GO" id="GO:0020002">
    <property type="term" value="C:host cell plasma membrane"/>
    <property type="evidence" value="ECO:0007669"/>
    <property type="project" value="UniProtKB-SubCell"/>
</dbReference>
<evidence type="ECO:0000256" key="11">
    <source>
        <dbReference type="ARBA" id="ARBA00023136"/>
    </source>
</evidence>
<sequence length="237" mass="27416">MEKEWITVLIWRISPRQMDRLMHCCKVHMYKSKHLQKAEYKHHYQIEWEWWTRAQFEIPIGQGKLVIKIYHNLTPERGLLREEGVGLIWVYQKPTKSCWIAEVTPTEADRLIHNYYFPCFTDSAVRQAIRGEQLTSHCWTPHVGQVPLLQYLALKAYLGYHGPGFLQSIPASARGTTVLHSKKCQLGRTRGNKCHCQGRNGSTRSMQAFHGSRNIWSLVSMLGGRSRARGNSNNGLD</sequence>
<keyword evidence="5" id="KW-0597">Phosphoprotein</keyword>
<organism evidence="14">
    <name type="scientific">Simian immunodeficiency virus</name>
    <name type="common">SIV</name>
    <dbReference type="NCBI Taxonomy" id="11723"/>
    <lineage>
        <taxon>Viruses</taxon>
        <taxon>Riboviria</taxon>
        <taxon>Pararnavirae</taxon>
        <taxon>Artverviricota</taxon>
        <taxon>Revtraviricetes</taxon>
        <taxon>Ortervirales</taxon>
        <taxon>Retroviridae</taxon>
        <taxon>Orthoretrovirinae</taxon>
        <taxon>Lentivirus</taxon>
        <taxon>Lentivirus simimdef</taxon>
    </lineage>
</organism>
<evidence type="ECO:0000256" key="1">
    <source>
        <dbReference type="ARBA" id="ARBA00004328"/>
    </source>
</evidence>
<comment type="similarity">
    <text evidence="3 13">Belongs to the primate lentivirus group Vif protein family.</text>
</comment>
<dbReference type="EMBL" id="KX231803">
    <property type="protein sequence ID" value="APX43172.1"/>
    <property type="molecule type" value="Genomic_RNA"/>
</dbReference>
<keyword evidence="7" id="KW-0833">Ubl conjugation pathway</keyword>
<dbReference type="PRINTS" id="PR00349">
    <property type="entry name" value="VIRIONINFFCT"/>
</dbReference>
<evidence type="ECO:0000256" key="6">
    <source>
        <dbReference type="ARBA" id="ARBA00022581"/>
    </source>
</evidence>
<proteinExistence type="inferred from homology"/>
<evidence type="ECO:0000256" key="13">
    <source>
        <dbReference type="RuleBase" id="RU003341"/>
    </source>
</evidence>
<evidence type="ECO:0000256" key="10">
    <source>
        <dbReference type="ARBA" id="ARBA00022870"/>
    </source>
</evidence>
<gene>
    <name evidence="14" type="primary">vif</name>
</gene>
<accession>A0A1P8NRR4</accession>
<dbReference type="GO" id="GO:0044423">
    <property type="term" value="C:virion component"/>
    <property type="evidence" value="ECO:0007669"/>
    <property type="project" value="UniProtKB-KW"/>
</dbReference>
<keyword evidence="9" id="KW-0946">Virion</keyword>
<keyword evidence="8" id="KW-0832">Ubl conjugation</keyword>
<reference evidence="14" key="1">
    <citation type="journal article" date="2004" name="J. Virol.">
        <title>New simian immunodeficiency virus infecting De Brazza's monkeys (Cercopithecus neglectus): evidence for a cercopithecus monkey virus clade.</title>
        <authorList>
            <person name="Bibollet-Ruche F."/>
            <person name="Bailes E."/>
            <person name="Gao F."/>
            <person name="Pourrut X."/>
            <person name="Barlow K.L."/>
            <person name="Clewley J.P."/>
            <person name="Mwenda J.M."/>
            <person name="Langat D.K."/>
            <person name="Chege G.K."/>
            <person name="McClure H.M."/>
            <person name="Mpoudi-Ngole E."/>
            <person name="Delaporte E."/>
            <person name="Peeters M."/>
            <person name="Shaw G.M."/>
            <person name="Sharp P.M."/>
            <person name="Hahn B.H."/>
        </authorList>
    </citation>
    <scope>NUCLEOTIDE SEQUENCE</scope>
    <source>
        <strain evidence="14">SIVblu31</strain>
    </source>
</reference>
<dbReference type="GO" id="GO:0019058">
    <property type="term" value="P:viral life cycle"/>
    <property type="evidence" value="ECO:0007669"/>
    <property type="project" value="InterPro"/>
</dbReference>
<protein>
    <recommendedName>
        <fullName evidence="13">Virion infectivity factor</fullName>
    </recommendedName>
</protein>